<proteinExistence type="predicted"/>
<evidence type="ECO:0000313" key="2">
    <source>
        <dbReference type="Proteomes" id="UP000015620"/>
    </source>
</evidence>
<protein>
    <submittedName>
        <fullName evidence="1">YD repeat-containing protein</fullName>
    </submittedName>
</protein>
<gene>
    <name evidence="1" type="ORF">TPE_1623</name>
</gene>
<dbReference type="PANTHER" id="PTHR32305:SF15">
    <property type="entry name" value="PROTEIN RHSA-RELATED"/>
    <property type="match status" value="1"/>
</dbReference>
<dbReference type="InterPro" id="IPR050708">
    <property type="entry name" value="T6SS_VgrG/RHS"/>
</dbReference>
<keyword evidence="2" id="KW-1185">Reference proteome</keyword>
<dbReference type="PANTHER" id="PTHR32305">
    <property type="match status" value="1"/>
</dbReference>
<dbReference type="AlphaFoldDB" id="S5ZNG4"/>
<reference evidence="1 2" key="1">
    <citation type="journal article" date="2013" name="PLoS ONE">
        <title>Genome-Wide Relatedness of Treponema pedis, from Gingiva and Necrotic Skin Lesions of Pigs, with the Human Oral Pathogen Treponema denticola.</title>
        <authorList>
            <person name="Svartstrom O."/>
            <person name="Mushtaq M."/>
            <person name="Pringle M."/>
            <person name="Segerman B."/>
        </authorList>
    </citation>
    <scope>NUCLEOTIDE SEQUENCE [LARGE SCALE GENOMIC DNA]</scope>
    <source>
        <strain evidence="1">T A4</strain>
    </source>
</reference>
<name>S5ZNG4_9SPIR</name>
<dbReference type="PATRIC" id="fig|1291379.3.peg.1603"/>
<dbReference type="Proteomes" id="UP000015620">
    <property type="component" value="Chromosome"/>
</dbReference>
<sequence length="252" mass="28590">MNKYLKDEEEFIFTYNYDKESGVYSTDYGFGLDAPKETKQTNPQDLFAYRRNYTYTYKSKTAKLFLATYNNFLAKQPSGLTEEAVPGIDKLLFRFTGKEFDEEPGLYHYGARYLDPKYSRWLSGDPALNDYIPKAPVNDEAKKHNENLPGMGGVYNTVNLHLYHYAGNNPVKYTDPDGRSDEYTIDGDYIGHINDNIDGIHVVEFTYVGSATSRKDSHGYLKNQDGSIMSASDFNNIVALIFSEAKLANGVN</sequence>
<organism evidence="1 2">
    <name type="scientific">Treponema pedis str. T A4</name>
    <dbReference type="NCBI Taxonomy" id="1291379"/>
    <lineage>
        <taxon>Bacteria</taxon>
        <taxon>Pseudomonadati</taxon>
        <taxon>Spirochaetota</taxon>
        <taxon>Spirochaetia</taxon>
        <taxon>Spirochaetales</taxon>
        <taxon>Treponemataceae</taxon>
        <taxon>Treponema</taxon>
    </lineage>
</organism>
<dbReference type="Gene3D" id="2.180.10.10">
    <property type="entry name" value="RHS repeat-associated core"/>
    <property type="match status" value="1"/>
</dbReference>
<dbReference type="NCBIfam" id="TIGR03696">
    <property type="entry name" value="Rhs_assc_core"/>
    <property type="match status" value="1"/>
</dbReference>
<dbReference type="HOGENOM" id="CLU_1102400_0_0_12"/>
<dbReference type="STRING" id="1291379.TPE_1623"/>
<accession>S5ZNG4</accession>
<evidence type="ECO:0000313" key="1">
    <source>
        <dbReference type="EMBL" id="AGT44107.1"/>
    </source>
</evidence>
<dbReference type="KEGG" id="tped:TPE_1623"/>
<dbReference type="InterPro" id="IPR022385">
    <property type="entry name" value="Rhs_assc_core"/>
</dbReference>
<dbReference type="EMBL" id="CP004120">
    <property type="protein sequence ID" value="AGT44107.1"/>
    <property type="molecule type" value="Genomic_DNA"/>
</dbReference>